<dbReference type="Proteomes" id="UP001060215">
    <property type="component" value="Chromosome 3"/>
</dbReference>
<comment type="caution">
    <text evidence="1">The sequence shown here is derived from an EMBL/GenBank/DDBJ whole genome shotgun (WGS) entry which is preliminary data.</text>
</comment>
<name>A0ACC0IK25_9ERIC</name>
<evidence type="ECO:0000313" key="2">
    <source>
        <dbReference type="Proteomes" id="UP001060215"/>
    </source>
</evidence>
<proteinExistence type="predicted"/>
<accession>A0ACC0IK25</accession>
<evidence type="ECO:0000313" key="1">
    <source>
        <dbReference type="EMBL" id="KAI8025275.1"/>
    </source>
</evidence>
<keyword evidence="2" id="KW-1185">Reference proteome</keyword>
<organism evidence="1 2">
    <name type="scientific">Camellia lanceoleosa</name>
    <dbReference type="NCBI Taxonomy" id="1840588"/>
    <lineage>
        <taxon>Eukaryota</taxon>
        <taxon>Viridiplantae</taxon>
        <taxon>Streptophyta</taxon>
        <taxon>Embryophyta</taxon>
        <taxon>Tracheophyta</taxon>
        <taxon>Spermatophyta</taxon>
        <taxon>Magnoliopsida</taxon>
        <taxon>eudicotyledons</taxon>
        <taxon>Gunneridae</taxon>
        <taxon>Pentapetalae</taxon>
        <taxon>asterids</taxon>
        <taxon>Ericales</taxon>
        <taxon>Theaceae</taxon>
        <taxon>Camellia</taxon>
    </lineage>
</organism>
<dbReference type="EMBL" id="CM045760">
    <property type="protein sequence ID" value="KAI8025275.1"/>
    <property type="molecule type" value="Genomic_DNA"/>
</dbReference>
<gene>
    <name evidence="1" type="ORF">LOK49_LG02G00169</name>
</gene>
<protein>
    <submittedName>
        <fullName evidence="1">Mitochondrial adenine nucleotide transporter ADNT1</fullName>
    </submittedName>
</protein>
<sequence length="98" mass="10983">MASEDMKTGESAVSTIMNLAKQAKFAREGVKAPSYAILKILQVSRHGGVAGRVSLFLFLRNFDFICIVWCSVWLLRKFRSCPAVAPLERLKILLQVKI</sequence>
<reference evidence="1 2" key="1">
    <citation type="journal article" date="2022" name="Plant J.">
        <title>Chromosome-level genome of Camellia lanceoleosa provides a valuable resource for understanding genome evolution and self-incompatibility.</title>
        <authorList>
            <person name="Gong W."/>
            <person name="Xiao S."/>
            <person name="Wang L."/>
            <person name="Liao Z."/>
            <person name="Chang Y."/>
            <person name="Mo W."/>
            <person name="Hu G."/>
            <person name="Li W."/>
            <person name="Zhao G."/>
            <person name="Zhu H."/>
            <person name="Hu X."/>
            <person name="Ji K."/>
            <person name="Xiang X."/>
            <person name="Song Q."/>
            <person name="Yuan D."/>
            <person name="Jin S."/>
            <person name="Zhang L."/>
        </authorList>
    </citation>
    <scope>NUCLEOTIDE SEQUENCE [LARGE SCALE GENOMIC DNA]</scope>
    <source>
        <strain evidence="1">SQ_2022a</strain>
    </source>
</reference>